<dbReference type="AlphaFoldDB" id="A0A368X5F9"/>
<organism evidence="1 2">
    <name type="scientific">Marinobacter nauticus</name>
    <name type="common">Marinobacter hydrocarbonoclasticus</name>
    <name type="synonym">Marinobacter aquaeolei</name>
    <dbReference type="NCBI Taxonomy" id="2743"/>
    <lineage>
        <taxon>Bacteria</taxon>
        <taxon>Pseudomonadati</taxon>
        <taxon>Pseudomonadota</taxon>
        <taxon>Gammaproteobacteria</taxon>
        <taxon>Pseudomonadales</taxon>
        <taxon>Marinobacteraceae</taxon>
        <taxon>Marinobacter</taxon>
    </lineage>
</organism>
<comment type="caution">
    <text evidence="1">The sequence shown here is derived from an EMBL/GenBank/DDBJ whole genome shotgun (WGS) entry which is preliminary data.</text>
</comment>
<gene>
    <name evidence="1" type="ORF">DET61_11919</name>
</gene>
<dbReference type="EMBL" id="QPJI01000019">
    <property type="protein sequence ID" value="RCW63252.1"/>
    <property type="molecule type" value="Genomic_DNA"/>
</dbReference>
<proteinExistence type="predicted"/>
<evidence type="ECO:0000313" key="1">
    <source>
        <dbReference type="EMBL" id="RCW63252.1"/>
    </source>
</evidence>
<sequence>MGKRMKLIDVVKNIDNYDDEMTIYAARPWSATSEAVVEYETSDGKPPETANKLELGYFLEVFLVKEFIEGWNENNSVHIDHESVCKRVIEYAINDA</sequence>
<dbReference type="Proteomes" id="UP000253647">
    <property type="component" value="Unassembled WGS sequence"/>
</dbReference>
<evidence type="ECO:0000313" key="2">
    <source>
        <dbReference type="Proteomes" id="UP000253647"/>
    </source>
</evidence>
<protein>
    <submittedName>
        <fullName evidence="1">Uncharacterized protein</fullName>
    </submittedName>
</protein>
<reference evidence="1 2" key="1">
    <citation type="submission" date="2018-07" db="EMBL/GenBank/DDBJ databases">
        <title>Freshwater and sediment microbial communities from various areas in North America, analyzing microbe dynamics in response to fracking.</title>
        <authorList>
            <person name="Lamendella R."/>
        </authorList>
    </citation>
    <scope>NUCLEOTIDE SEQUENCE [LARGE SCALE GENOMIC DNA]</scope>
    <source>
        <strain evidence="1 2">105B</strain>
    </source>
</reference>
<name>A0A368X5F9_MARNT</name>
<accession>A0A368X5F9</accession>